<reference evidence="1 2" key="1">
    <citation type="submission" date="2017-01" db="EMBL/GenBank/DDBJ databases">
        <title>Bacillus phylogenomics.</title>
        <authorList>
            <person name="Dunlap C."/>
        </authorList>
    </citation>
    <scope>NUCLEOTIDE SEQUENCE [LARGE SCALE GENOMIC DNA]</scope>
    <source>
        <strain evidence="1 2">NRRL B-41282</strain>
    </source>
</reference>
<comment type="caution">
    <text evidence="1">The sequence shown here is derived from an EMBL/GenBank/DDBJ whole genome shotgun (WGS) entry which is preliminary data.</text>
</comment>
<evidence type="ECO:0000313" key="1">
    <source>
        <dbReference type="EMBL" id="OMI07144.1"/>
    </source>
</evidence>
<protein>
    <recommendedName>
        <fullName evidence="3">Carbohydrate kinase PfkB domain-containing protein</fullName>
    </recommendedName>
</protein>
<gene>
    <name evidence="1" type="ORF">BW143_08140</name>
</gene>
<organism evidence="1 2">
    <name type="scientific">Bacillus swezeyi</name>
    <dbReference type="NCBI Taxonomy" id="1925020"/>
    <lineage>
        <taxon>Bacteria</taxon>
        <taxon>Bacillati</taxon>
        <taxon>Bacillota</taxon>
        <taxon>Bacilli</taxon>
        <taxon>Bacillales</taxon>
        <taxon>Bacillaceae</taxon>
        <taxon>Bacillus</taxon>
    </lineage>
</organism>
<name>A0A1R1QR82_9BACI</name>
<evidence type="ECO:0000313" key="2">
    <source>
        <dbReference type="Proteomes" id="UP000187367"/>
    </source>
</evidence>
<sequence length="152" mass="16887">MILSQPKATALDIGAGFECIAGREPLNVRLLLKIRCAAVMLTKEVSNDHFGGYVIGVIEEKGGDTAYIVRSDDGETGLSFVSAASPRSFHFYRKNAADLHEVYSECITKGISFILNQLDIIIKKSRPFHPAFFVYILSFIFLKEVNRNQNNG</sequence>
<evidence type="ECO:0008006" key="3">
    <source>
        <dbReference type="Google" id="ProtNLM"/>
    </source>
</evidence>
<proteinExistence type="predicted"/>
<dbReference type="AlphaFoldDB" id="A0A1R1QR82"/>
<dbReference type="Gene3D" id="3.40.1190.20">
    <property type="match status" value="1"/>
</dbReference>
<accession>A0A1R1QR82</accession>
<accession>A0A1R1S1R8</accession>
<dbReference type="InterPro" id="IPR029056">
    <property type="entry name" value="Ribokinase-like"/>
</dbReference>
<dbReference type="EMBL" id="MTJL01000011">
    <property type="protein sequence ID" value="OMI07144.1"/>
    <property type="molecule type" value="Genomic_DNA"/>
</dbReference>
<dbReference type="Proteomes" id="UP000187367">
    <property type="component" value="Unassembled WGS sequence"/>
</dbReference>
<keyword evidence="2" id="KW-1185">Reference proteome</keyword>
<dbReference type="SUPFAM" id="SSF53613">
    <property type="entry name" value="Ribokinase-like"/>
    <property type="match status" value="1"/>
</dbReference>